<feature type="compositionally biased region" description="Basic and acidic residues" evidence="1">
    <location>
        <begin position="28"/>
        <end position="42"/>
    </location>
</feature>
<evidence type="ECO:0000313" key="2">
    <source>
        <dbReference type="EMBL" id="GMH00805.1"/>
    </source>
</evidence>
<organism evidence="2 3">
    <name type="scientific">Nepenthes gracilis</name>
    <name type="common">Slender pitcher plant</name>
    <dbReference type="NCBI Taxonomy" id="150966"/>
    <lineage>
        <taxon>Eukaryota</taxon>
        <taxon>Viridiplantae</taxon>
        <taxon>Streptophyta</taxon>
        <taxon>Embryophyta</taxon>
        <taxon>Tracheophyta</taxon>
        <taxon>Spermatophyta</taxon>
        <taxon>Magnoliopsida</taxon>
        <taxon>eudicotyledons</taxon>
        <taxon>Gunneridae</taxon>
        <taxon>Pentapetalae</taxon>
        <taxon>Caryophyllales</taxon>
        <taxon>Nepenthaceae</taxon>
        <taxon>Nepenthes</taxon>
    </lineage>
</organism>
<accession>A0AAD3P864</accession>
<sequence length="89" mass="10042">MHLPHSHRGLPWQQFSRQNYSKRKSSHHPSDSHRETEPDKQGAADSQQTTPLQQLVTTSSGQMKHTKTNNSFRGESKIPSAALLQLQPS</sequence>
<comment type="caution">
    <text evidence="2">The sequence shown here is derived from an EMBL/GenBank/DDBJ whole genome shotgun (WGS) entry which is preliminary data.</text>
</comment>
<evidence type="ECO:0000313" key="3">
    <source>
        <dbReference type="Proteomes" id="UP001279734"/>
    </source>
</evidence>
<feature type="region of interest" description="Disordered" evidence="1">
    <location>
        <begin position="1"/>
        <end position="89"/>
    </location>
</feature>
<reference evidence="2" key="1">
    <citation type="submission" date="2023-05" db="EMBL/GenBank/DDBJ databases">
        <title>Nepenthes gracilis genome sequencing.</title>
        <authorList>
            <person name="Fukushima K."/>
        </authorList>
    </citation>
    <scope>NUCLEOTIDE SEQUENCE</scope>
    <source>
        <strain evidence="2">SING2019-196</strain>
    </source>
</reference>
<gene>
    <name evidence="2" type="ORF">Nepgr_002644</name>
</gene>
<dbReference type="AlphaFoldDB" id="A0AAD3P864"/>
<proteinExistence type="predicted"/>
<dbReference type="Proteomes" id="UP001279734">
    <property type="component" value="Unassembled WGS sequence"/>
</dbReference>
<evidence type="ECO:0000256" key="1">
    <source>
        <dbReference type="SAM" id="MobiDB-lite"/>
    </source>
</evidence>
<protein>
    <submittedName>
        <fullName evidence="2">Uncharacterized protein</fullName>
    </submittedName>
</protein>
<feature type="compositionally biased region" description="Low complexity" evidence="1">
    <location>
        <begin position="46"/>
        <end position="60"/>
    </location>
</feature>
<dbReference type="EMBL" id="BSYO01000002">
    <property type="protein sequence ID" value="GMH00805.1"/>
    <property type="molecule type" value="Genomic_DNA"/>
</dbReference>
<keyword evidence="3" id="KW-1185">Reference proteome</keyword>
<name>A0AAD3P864_NEPGR</name>